<feature type="transmembrane region" description="Helical" evidence="2">
    <location>
        <begin position="287"/>
        <end position="307"/>
    </location>
</feature>
<accession>A0A7X3LKB1</accession>
<dbReference type="InterPro" id="IPR011701">
    <property type="entry name" value="MFS"/>
</dbReference>
<comment type="subcellular location">
    <subcellularLocation>
        <location evidence="1">Cell membrane</location>
        <topology evidence="1">Multi-pass membrane protein</topology>
    </subcellularLocation>
</comment>
<feature type="transmembrane region" description="Helical" evidence="2">
    <location>
        <begin position="60"/>
        <end position="82"/>
    </location>
</feature>
<dbReference type="Gene3D" id="1.20.1250.20">
    <property type="entry name" value="MFS general substrate transporter like domains"/>
    <property type="match status" value="1"/>
</dbReference>
<gene>
    <name evidence="3" type="ORF">GRF59_22625</name>
</gene>
<comment type="caution">
    <text evidence="3">The sequence shown here is derived from an EMBL/GenBank/DDBJ whole genome shotgun (WGS) entry which is preliminary data.</text>
</comment>
<dbReference type="PANTHER" id="PTHR23530:SF1">
    <property type="entry name" value="PERMEASE, MAJOR FACILITATOR SUPERFAMILY-RELATED"/>
    <property type="match status" value="1"/>
</dbReference>
<feature type="transmembrane region" description="Helical" evidence="2">
    <location>
        <begin position="214"/>
        <end position="232"/>
    </location>
</feature>
<dbReference type="GO" id="GO:0022857">
    <property type="term" value="F:transmembrane transporter activity"/>
    <property type="evidence" value="ECO:0007669"/>
    <property type="project" value="InterPro"/>
</dbReference>
<feature type="transmembrane region" description="Helical" evidence="2">
    <location>
        <begin position="378"/>
        <end position="398"/>
    </location>
</feature>
<organism evidence="3 4">
    <name type="scientific">Paenibacillus dendrobii</name>
    <dbReference type="NCBI Taxonomy" id="2691084"/>
    <lineage>
        <taxon>Bacteria</taxon>
        <taxon>Bacillati</taxon>
        <taxon>Bacillota</taxon>
        <taxon>Bacilli</taxon>
        <taxon>Bacillales</taxon>
        <taxon>Paenibacillaceae</taxon>
        <taxon>Paenibacillus</taxon>
    </lineage>
</organism>
<dbReference type="Pfam" id="PF07690">
    <property type="entry name" value="MFS_1"/>
    <property type="match status" value="1"/>
</dbReference>
<dbReference type="PANTHER" id="PTHR23530">
    <property type="entry name" value="TRANSPORT PROTEIN-RELATED"/>
    <property type="match status" value="1"/>
</dbReference>
<feature type="transmembrane region" description="Helical" evidence="2">
    <location>
        <begin position="88"/>
        <end position="109"/>
    </location>
</feature>
<dbReference type="RefSeq" id="WP_160499992.1">
    <property type="nucleotide sequence ID" value="NZ_WUBI01000004.1"/>
</dbReference>
<dbReference type="InterPro" id="IPR036259">
    <property type="entry name" value="MFS_trans_sf"/>
</dbReference>
<evidence type="ECO:0000313" key="3">
    <source>
        <dbReference type="EMBL" id="MWV46403.1"/>
    </source>
</evidence>
<feature type="transmembrane region" description="Helical" evidence="2">
    <location>
        <begin position="252"/>
        <end position="275"/>
    </location>
</feature>
<dbReference type="SUPFAM" id="SSF103473">
    <property type="entry name" value="MFS general substrate transporter"/>
    <property type="match status" value="1"/>
</dbReference>
<keyword evidence="2" id="KW-1133">Transmembrane helix</keyword>
<sequence length="402" mass="42926">MSFIMALANSIMFTTSGIYHVTSLHLNPFELVLMGTVLELTVLVFEGITGVVADTYSRRISVIIGMFILGFGFAVEGSALWLSEAGSLISVFAWVVVSQILFGIGWTFVSGANTAWVVDEIGEEQAGGILMRSQRMSLIASLLGIGCSVGFSMIAPNLPYLTGGVLYALLGMLLLVIMKETKFVPQEHAPQTSHFKRMTGTWLSGAKVVRRHPLLGVIIAVTVFTGAASEGYDRLWQPFLISGMGLPDLPVSLAAWFGIVAAAATLLGLGGVRLAEKWIDMSNQRKVSIAMFALTGMRIAAVLSLAVAPNFAWAIASVLMASASVSISEPIYGTWLNMNLESKTRATVLSMVSQSDALGQTAGGPVVGWIGSRYSIRASLLSAGVLMLPVLAVFARIIRRRT</sequence>
<evidence type="ECO:0000256" key="2">
    <source>
        <dbReference type="SAM" id="Phobius"/>
    </source>
</evidence>
<feature type="transmembrane region" description="Helical" evidence="2">
    <location>
        <begin position="31"/>
        <end position="53"/>
    </location>
</feature>
<dbReference type="AlphaFoldDB" id="A0A7X3LKB1"/>
<dbReference type="Proteomes" id="UP000460318">
    <property type="component" value="Unassembled WGS sequence"/>
</dbReference>
<dbReference type="GO" id="GO:0005886">
    <property type="term" value="C:plasma membrane"/>
    <property type="evidence" value="ECO:0007669"/>
    <property type="project" value="UniProtKB-SubCell"/>
</dbReference>
<feature type="transmembrane region" description="Helical" evidence="2">
    <location>
        <begin position="136"/>
        <end position="154"/>
    </location>
</feature>
<evidence type="ECO:0000256" key="1">
    <source>
        <dbReference type="ARBA" id="ARBA00004651"/>
    </source>
</evidence>
<proteinExistence type="predicted"/>
<protein>
    <submittedName>
        <fullName evidence="3">MFS transporter</fullName>
    </submittedName>
</protein>
<keyword evidence="2" id="KW-0472">Membrane</keyword>
<dbReference type="InterPro" id="IPR053160">
    <property type="entry name" value="MFS_DHA3_Transporter"/>
</dbReference>
<evidence type="ECO:0000313" key="4">
    <source>
        <dbReference type="Proteomes" id="UP000460318"/>
    </source>
</evidence>
<reference evidence="3 4" key="1">
    <citation type="submission" date="2019-12" db="EMBL/GenBank/DDBJ databases">
        <title>Paenibacillus sp. nov., an endophytic bacterium isolated from the stem of Dendrobium.</title>
        <authorList>
            <person name="Zhao R."/>
        </authorList>
    </citation>
    <scope>NUCLEOTIDE SEQUENCE [LARGE SCALE GENOMIC DNA]</scope>
    <source>
        <strain evidence="3 4">HJL G12</strain>
    </source>
</reference>
<name>A0A7X3LKB1_9BACL</name>
<keyword evidence="2" id="KW-0812">Transmembrane</keyword>
<keyword evidence="4" id="KW-1185">Reference proteome</keyword>
<dbReference type="EMBL" id="WUBI01000004">
    <property type="protein sequence ID" value="MWV46403.1"/>
    <property type="molecule type" value="Genomic_DNA"/>
</dbReference>
<feature type="transmembrane region" description="Helical" evidence="2">
    <location>
        <begin position="160"/>
        <end position="178"/>
    </location>
</feature>